<reference evidence="3" key="2">
    <citation type="journal article" date="2014" name="ISME J.">
        <title>Microbial stratification in low pH oxic and suboxic macroscopic growths along an acid mine drainage.</title>
        <authorList>
            <person name="Mendez-Garcia C."/>
            <person name="Mesa V."/>
            <person name="Sprenger R.R."/>
            <person name="Richter M."/>
            <person name="Diez M.S."/>
            <person name="Solano J."/>
            <person name="Bargiela R."/>
            <person name="Golyshina O.V."/>
            <person name="Manteca A."/>
            <person name="Ramos J.L."/>
            <person name="Gallego J.R."/>
            <person name="Llorente I."/>
            <person name="Martins Dos Santos V.A."/>
            <person name="Jensen O.N."/>
            <person name="Pelaez A.I."/>
            <person name="Sanchez J."/>
            <person name="Ferrer M."/>
        </authorList>
    </citation>
    <scope>NUCLEOTIDE SEQUENCE</scope>
</reference>
<evidence type="ECO:0000259" key="2">
    <source>
        <dbReference type="Pfam" id="PF20695"/>
    </source>
</evidence>
<evidence type="ECO:0000259" key="1">
    <source>
        <dbReference type="Pfam" id="PF01977"/>
    </source>
</evidence>
<proteinExistence type="predicted"/>
<name>T0ZXD6_9ZZZZ</name>
<sequence length="247" mass="27462">MPFEDLHDYIQALAKRNDLRIIRDEVSPDLELTQILSEEERIGGAHTLVFEKVTGSSVPAIGNLFSTHDKMLAILGDEPGNIGERLRNLTRMPDQSESMISRGFEMWRELGGVRPKIAGSMPGGYTELEKVDLSRYPITKTWPQDAGRFITLPMVITKDPVTGARNAGMYRMQVYDSETTGMHWHIHKGGSSHFLSQGKKEMDVAVVIGSDPLTMFSAVAPLPEFLDEFSFVGLVGKKRLELAKGVT</sequence>
<dbReference type="PANTHER" id="PTHR30108:SF17">
    <property type="entry name" value="FERULIC ACID DECARBOXYLASE 1"/>
    <property type="match status" value="1"/>
</dbReference>
<keyword evidence="3" id="KW-0456">Lyase</keyword>
<organism evidence="3">
    <name type="scientific">mine drainage metagenome</name>
    <dbReference type="NCBI Taxonomy" id="410659"/>
    <lineage>
        <taxon>unclassified sequences</taxon>
        <taxon>metagenomes</taxon>
        <taxon>ecological metagenomes</taxon>
    </lineage>
</organism>
<dbReference type="InterPro" id="IPR002830">
    <property type="entry name" value="UbiD"/>
</dbReference>
<evidence type="ECO:0000313" key="3">
    <source>
        <dbReference type="EMBL" id="EQD33344.1"/>
    </source>
</evidence>
<dbReference type="AlphaFoldDB" id="T0ZXD6"/>
<gene>
    <name evidence="3" type="ORF">B2A_13198</name>
</gene>
<dbReference type="InterPro" id="IPR048304">
    <property type="entry name" value="UbiD_Rift_dom"/>
</dbReference>
<feature type="domain" description="3-octaprenyl-4-hydroxybenzoate carboxy-lyase-like N-terminal" evidence="2">
    <location>
        <begin position="10"/>
        <end position="87"/>
    </location>
</feature>
<dbReference type="SUPFAM" id="SSF50475">
    <property type="entry name" value="FMN-binding split barrel"/>
    <property type="match status" value="1"/>
</dbReference>
<dbReference type="Pfam" id="PF20695">
    <property type="entry name" value="UbiD_N"/>
    <property type="match status" value="1"/>
</dbReference>
<reference evidence="3" key="1">
    <citation type="submission" date="2013-08" db="EMBL/GenBank/DDBJ databases">
        <authorList>
            <person name="Mendez C."/>
            <person name="Richter M."/>
            <person name="Ferrer M."/>
            <person name="Sanchez J."/>
        </authorList>
    </citation>
    <scope>NUCLEOTIDE SEQUENCE</scope>
</reference>
<dbReference type="EMBL" id="AUZZ01009550">
    <property type="protein sequence ID" value="EQD33344.1"/>
    <property type="molecule type" value="Genomic_DNA"/>
</dbReference>
<protein>
    <submittedName>
        <fullName evidence="3">3-octaprenyl-4-hydroxybenzoate carboxy-lyase</fullName>
    </submittedName>
</protein>
<dbReference type="PANTHER" id="PTHR30108">
    <property type="entry name" value="3-OCTAPRENYL-4-HYDROXYBENZOATE CARBOXY-LYASE-RELATED"/>
    <property type="match status" value="1"/>
</dbReference>
<dbReference type="Pfam" id="PF01977">
    <property type="entry name" value="UbiD"/>
    <property type="match status" value="1"/>
</dbReference>
<accession>T0ZXD6</accession>
<dbReference type="GO" id="GO:0016831">
    <property type="term" value="F:carboxy-lyase activity"/>
    <property type="evidence" value="ECO:0007669"/>
    <property type="project" value="InterPro"/>
</dbReference>
<dbReference type="GO" id="GO:0005737">
    <property type="term" value="C:cytoplasm"/>
    <property type="evidence" value="ECO:0007669"/>
    <property type="project" value="TreeGrafter"/>
</dbReference>
<comment type="caution">
    <text evidence="3">The sequence shown here is derived from an EMBL/GenBank/DDBJ whole genome shotgun (WGS) entry which is preliminary data.</text>
</comment>
<feature type="non-terminal residue" evidence="3">
    <location>
        <position position="247"/>
    </location>
</feature>
<feature type="domain" description="3-octaprenyl-4-hydroxybenzoate carboxy-lyase-like Rift-related" evidence="1">
    <location>
        <begin position="128"/>
        <end position="245"/>
    </location>
</feature>
<dbReference type="InterPro" id="IPR049383">
    <property type="entry name" value="UbiD-like_N"/>
</dbReference>